<protein>
    <submittedName>
        <fullName evidence="2">N-methylhydantoinase B</fullName>
        <ecNumber evidence="2">3.5.2.14</ecNumber>
    </submittedName>
</protein>
<evidence type="ECO:0000313" key="2">
    <source>
        <dbReference type="EMBL" id="MBM7631344.1"/>
    </source>
</evidence>
<dbReference type="Pfam" id="PF02538">
    <property type="entry name" value="Hydantoinase_B"/>
    <property type="match status" value="1"/>
</dbReference>
<dbReference type="PANTHER" id="PTHR11365">
    <property type="entry name" value="5-OXOPROLINASE RELATED"/>
    <property type="match status" value="1"/>
</dbReference>
<dbReference type="InterPro" id="IPR003692">
    <property type="entry name" value="Hydantoinase_B"/>
</dbReference>
<dbReference type="RefSeq" id="WP_204695493.1">
    <property type="nucleotide sequence ID" value="NZ_JAFBEC010000001.1"/>
</dbReference>
<evidence type="ECO:0000259" key="1">
    <source>
        <dbReference type="Pfam" id="PF02538"/>
    </source>
</evidence>
<dbReference type="InterPro" id="IPR045079">
    <property type="entry name" value="Oxoprolinase-like"/>
</dbReference>
<gene>
    <name evidence="2" type="ORF">JOD17_000435</name>
</gene>
<sequence>MANTKKQEVFDPIQLEVIWNRLVTLLEEQAKTLIRTSFTSILSDANDLSAGLFNQAGDMIAQANTGTPGHINSMATGVRHFLKNVDTTKLKDGDVLIGNNPYEISGHLLDVTIVTPVFYKESLIGYFASTCHVSDVGGRGFSPEGESIYEEGLHLPYMKMYERGVVNETLLTLIRANVRAPYQVIGDLRAQVVAQEVAISRLRETLEEFGLRDVEAIGEEIIAISEKAMRKAIEELPDGTYENELYSDGAEKPILLKCKLIVKGDTVHVDFDGTSDGSKKAINVCLNYTLAYVNYVLKATIAPDVPSNEGSFRPVSVSAPEGSVLNAVHPMPTASRHIIGHLAPVCVLGALQPVLPDKIPAEGAAAIFAMQVHGVDRAGESFSNVVFNAGGAGARPGKDGLNATTFPSGVKGTPIEIIENTSPILVYEKELRENSGGDGEFRGGLGQTITFGVRTDQPFHVPLMFERTRYAPLGYEGGLEGEKARVFINDQEVEETKKLYTLNPDDTVTLQLPGGGGFGDPAKRNAEARASDVENGYVIRS</sequence>
<dbReference type="PANTHER" id="PTHR11365:SF23">
    <property type="entry name" value="HYPOTHETICAL 5-OXOPROLINASE (EUROFUNG)-RELATED"/>
    <property type="match status" value="1"/>
</dbReference>
<dbReference type="EC" id="3.5.2.14" evidence="2"/>
<feature type="domain" description="Hydantoinase B/oxoprolinase" evidence="1">
    <location>
        <begin position="11"/>
        <end position="521"/>
    </location>
</feature>
<dbReference type="GO" id="GO:0047423">
    <property type="term" value="F:N-methylhydantoinase (ATP-hydrolyzing) activity"/>
    <property type="evidence" value="ECO:0007669"/>
    <property type="project" value="UniProtKB-EC"/>
</dbReference>
<proteinExistence type="predicted"/>
<keyword evidence="2" id="KW-0378">Hydrolase</keyword>
<dbReference type="Proteomes" id="UP000741863">
    <property type="component" value="Unassembled WGS sequence"/>
</dbReference>
<comment type="caution">
    <text evidence="2">The sequence shown here is derived from an EMBL/GenBank/DDBJ whole genome shotgun (WGS) entry which is preliminary data.</text>
</comment>
<evidence type="ECO:0000313" key="3">
    <source>
        <dbReference type="Proteomes" id="UP000741863"/>
    </source>
</evidence>
<name>A0ABS2P7G3_9BACL</name>
<keyword evidence="3" id="KW-1185">Reference proteome</keyword>
<dbReference type="EMBL" id="JAFBEC010000001">
    <property type="protein sequence ID" value="MBM7631344.1"/>
    <property type="molecule type" value="Genomic_DNA"/>
</dbReference>
<organism evidence="2 3">
    <name type="scientific">Geomicrobium sediminis</name>
    <dbReference type="NCBI Taxonomy" id="1347788"/>
    <lineage>
        <taxon>Bacteria</taxon>
        <taxon>Bacillati</taxon>
        <taxon>Bacillota</taxon>
        <taxon>Bacilli</taxon>
        <taxon>Bacillales</taxon>
        <taxon>Geomicrobium</taxon>
    </lineage>
</organism>
<reference evidence="2 3" key="1">
    <citation type="submission" date="2021-01" db="EMBL/GenBank/DDBJ databases">
        <title>Genomic Encyclopedia of Type Strains, Phase IV (KMG-IV): sequencing the most valuable type-strain genomes for metagenomic binning, comparative biology and taxonomic classification.</title>
        <authorList>
            <person name="Goeker M."/>
        </authorList>
    </citation>
    <scope>NUCLEOTIDE SEQUENCE [LARGE SCALE GENOMIC DNA]</scope>
    <source>
        <strain evidence="2 3">DSM 25540</strain>
    </source>
</reference>
<accession>A0ABS2P7G3</accession>